<name>A0AAW1GXA2_SAPOF</name>
<accession>A0AAW1GXA2</accession>
<feature type="domain" description="DUF7769" evidence="1">
    <location>
        <begin position="6"/>
        <end position="59"/>
    </location>
</feature>
<dbReference type="Gene3D" id="3.30.420.10">
    <property type="entry name" value="Ribonuclease H-like superfamily/Ribonuclease H"/>
    <property type="match status" value="1"/>
</dbReference>
<organism evidence="2 3">
    <name type="scientific">Saponaria officinalis</name>
    <name type="common">Common soapwort</name>
    <name type="synonym">Lychnis saponaria</name>
    <dbReference type="NCBI Taxonomy" id="3572"/>
    <lineage>
        <taxon>Eukaryota</taxon>
        <taxon>Viridiplantae</taxon>
        <taxon>Streptophyta</taxon>
        <taxon>Embryophyta</taxon>
        <taxon>Tracheophyta</taxon>
        <taxon>Spermatophyta</taxon>
        <taxon>Magnoliopsida</taxon>
        <taxon>eudicotyledons</taxon>
        <taxon>Gunneridae</taxon>
        <taxon>Pentapetalae</taxon>
        <taxon>Caryophyllales</taxon>
        <taxon>Caryophyllaceae</taxon>
        <taxon>Caryophylleae</taxon>
        <taxon>Saponaria</taxon>
    </lineage>
</organism>
<reference evidence="2" key="1">
    <citation type="submission" date="2024-03" db="EMBL/GenBank/DDBJ databases">
        <title>WGS assembly of Saponaria officinalis var. Norfolk2.</title>
        <authorList>
            <person name="Jenkins J."/>
            <person name="Shu S."/>
            <person name="Grimwood J."/>
            <person name="Barry K."/>
            <person name="Goodstein D."/>
            <person name="Schmutz J."/>
            <person name="Leebens-Mack J."/>
            <person name="Osbourn A."/>
        </authorList>
    </citation>
    <scope>NUCLEOTIDE SEQUENCE [LARGE SCALE GENOMIC DNA]</scope>
    <source>
        <strain evidence="2">JIC</strain>
    </source>
</reference>
<evidence type="ECO:0000313" key="3">
    <source>
        <dbReference type="Proteomes" id="UP001443914"/>
    </source>
</evidence>
<dbReference type="Pfam" id="PF24964">
    <property type="entry name" value="DUF7769"/>
    <property type="match status" value="1"/>
</dbReference>
<dbReference type="GO" id="GO:0003676">
    <property type="term" value="F:nucleic acid binding"/>
    <property type="evidence" value="ECO:0007669"/>
    <property type="project" value="InterPro"/>
</dbReference>
<evidence type="ECO:0000259" key="1">
    <source>
        <dbReference type="Pfam" id="PF24964"/>
    </source>
</evidence>
<dbReference type="PANTHER" id="PTHR47169:SF2">
    <property type="entry name" value="OS01G0541250 PROTEIN"/>
    <property type="match status" value="1"/>
</dbReference>
<comment type="caution">
    <text evidence="2">The sequence shown here is derived from an EMBL/GenBank/DDBJ whole genome shotgun (WGS) entry which is preliminary data.</text>
</comment>
<proteinExistence type="predicted"/>
<dbReference type="AlphaFoldDB" id="A0AAW1GXA2"/>
<dbReference type="PANTHER" id="PTHR47169">
    <property type="entry name" value="OS01G0541250 PROTEIN"/>
    <property type="match status" value="1"/>
</dbReference>
<dbReference type="InterPro" id="IPR036397">
    <property type="entry name" value="RNaseH_sf"/>
</dbReference>
<dbReference type="Proteomes" id="UP001443914">
    <property type="component" value="Unassembled WGS sequence"/>
</dbReference>
<dbReference type="InterPro" id="IPR056671">
    <property type="entry name" value="DUF7769"/>
</dbReference>
<sequence length="430" mass="49324">MRGPNLTDDERHKIACSILENSINYKTKRGIMKLMASQFQVDRRTIFEVWRTAKAQRQSGQSLNLTSKMPGKEGRPSIEVPVEKIMNTSKSERTTLEQMGIVAGVSKSTVKKWVIEGKLKVHSSAIHPQLSADNKLLRLKFVISKLYFDKILKILKFKDMNNVVHIDEKWFNMTQTTARYYLVDGEIHPHRTCKSKRFITKIMFMTAIGIFPFTYQQPAKRRSKNREAGTLETKAIESIDKEVIKTMLLNNVIPAIKRKWPSCASKTIFIQQDNARPHTKANDPEFLLAATSDGFDIQLTHQPANSPDLNVLDLGFFRSIQSLQTKKNAKTVDELIRNVEKAWEEEKADCLNDMWLSLQACMLEIMKRRGQNDYKLPHLKKQTLRRQGILPTNLEANDVLVKECIELLILVGRTTNLDELFADLGIEIPN</sequence>
<keyword evidence="3" id="KW-1185">Reference proteome</keyword>
<gene>
    <name evidence="2" type="ORF">RND81_13G057600</name>
</gene>
<evidence type="ECO:0000313" key="2">
    <source>
        <dbReference type="EMBL" id="KAK9668400.1"/>
    </source>
</evidence>
<protein>
    <recommendedName>
        <fullName evidence="1">DUF7769 domain-containing protein</fullName>
    </recommendedName>
</protein>
<dbReference type="EMBL" id="JBDFQZ010000013">
    <property type="protein sequence ID" value="KAK9668400.1"/>
    <property type="molecule type" value="Genomic_DNA"/>
</dbReference>